<dbReference type="FunFam" id="3.90.550.10:FF:000092">
    <property type="entry name" value="Glycogenin 2"/>
    <property type="match status" value="1"/>
</dbReference>
<feature type="region of interest" description="Disordered" evidence="14">
    <location>
        <begin position="414"/>
        <end position="448"/>
    </location>
</feature>
<evidence type="ECO:0000256" key="1">
    <source>
        <dbReference type="ARBA" id="ARBA00001936"/>
    </source>
</evidence>
<sequence>MVPVGEDAVYCTLLLSDHYLPGAVVLAHSLRDSGTSAKLVALFTPESLRPATIDELKTVYDEVISVHPLFNGSPANLWLMNRPDLISTFTKLELWRQTQFKRIVYLDSDVVALRAPDELLSLNVDFAAAPDVGWPDCFNSGVMVLKPNMQDYHALRALADNGISFDGADQGLLNLHFKNWHRLSFTYNCTPSANYQYIPAYKHFQHSISLVHFIGSQKPWHLSRDLYLAESPYSRLLGKWWTVYDRHYRPTVSSVTAPSHRSQNDPSGAILTAPQNQGSPFTAGVHVSESSHQPQTVLQPAYHSALQSVPSAQQSGPQPTTFAHTVLQIEQLPVSRHAAPESMPHPGPQPVTLSGQQTGQLMPQLVHQPLYHADEGRAPSAQTYKAPEQPQPAILSTVPQYVRGEEQASVYLQHHPYQPPAPPHTDQTSWEPAVFAPPIAPGPSHDESYMQHVQPAAVSDIYEHSPRPSSPKPEDQPPEPPKAEWDASREPPPVNSKPEAINLQNKTYAMSEDTELFQPPESYPDAPKNMYYEVPTTKPEPKKLAQLFPWESHAPRPTRVFLDDEPSVKSHSKQPSISSTGDESGLSQESVTSWEESTTDSWQNYSKLNAWDEVPEIRKYIQSIQRPRRVKTQTIQQQSGTMQKTTGRETEAEAAPKTKTRERSDSGSRGGSVLLTDFPCEIDRPSLPVTPVPIRRPSIWDRRDDTSSSSTTSTRPSLSLAEGVPNQEDWVGVTVDVFLRLLQATYLYWKFTESSGASRGAPSSTDRSFGKSKYTF</sequence>
<evidence type="ECO:0000256" key="3">
    <source>
        <dbReference type="ARBA" id="ARBA00022490"/>
    </source>
</evidence>
<protein>
    <recommendedName>
        <fullName evidence="10">glycogenin glucosyltransferase</fullName>
        <ecNumber evidence="10">2.4.1.186</ecNumber>
    </recommendedName>
</protein>
<evidence type="ECO:0000256" key="13">
    <source>
        <dbReference type="ARBA" id="ARBA00057883"/>
    </source>
</evidence>
<dbReference type="GO" id="GO:0008466">
    <property type="term" value="F:glycogenin glucosyltransferase activity"/>
    <property type="evidence" value="ECO:0007669"/>
    <property type="project" value="UniProtKB-EC"/>
</dbReference>
<keyword evidence="3" id="KW-0963">Cytoplasm</keyword>
<comment type="subcellular location">
    <subcellularLocation>
        <location evidence="2">Cytoplasm</location>
    </subcellularLocation>
</comment>
<dbReference type="Pfam" id="PF01501">
    <property type="entry name" value="Glyco_transf_8"/>
    <property type="match status" value="1"/>
</dbReference>
<evidence type="ECO:0000313" key="15">
    <source>
        <dbReference type="EMBL" id="TQB71456.1"/>
    </source>
</evidence>
<evidence type="ECO:0000256" key="10">
    <source>
        <dbReference type="ARBA" id="ARBA00038934"/>
    </source>
</evidence>
<feature type="compositionally biased region" description="Polar residues" evidence="14">
    <location>
        <begin position="755"/>
        <end position="767"/>
    </location>
</feature>
<comment type="catalytic activity">
    <reaction evidence="12">
        <text>L-tyrosyl-[glycogenin] + UDP-alpha-D-glucose = alpha-D-glucosyl-L-tyrosyl-[glycogenin] + UDP + H(+)</text>
        <dbReference type="Rhea" id="RHEA:23360"/>
        <dbReference type="Rhea" id="RHEA-COMP:14604"/>
        <dbReference type="Rhea" id="RHEA-COMP:14605"/>
        <dbReference type="ChEBI" id="CHEBI:15378"/>
        <dbReference type="ChEBI" id="CHEBI:46858"/>
        <dbReference type="ChEBI" id="CHEBI:58223"/>
        <dbReference type="ChEBI" id="CHEBI:58885"/>
        <dbReference type="ChEBI" id="CHEBI:140573"/>
        <dbReference type="EC" id="2.4.1.186"/>
    </reaction>
</comment>
<keyword evidence="8" id="KW-0464">Manganese</keyword>
<comment type="caution">
    <text evidence="15">The sequence shown here is derived from an EMBL/GenBank/DDBJ whole genome shotgun (WGS) entry which is preliminary data.</text>
</comment>
<dbReference type="CDD" id="cd02537">
    <property type="entry name" value="GT8_Glycogenin"/>
    <property type="match status" value="1"/>
</dbReference>
<keyword evidence="4 15" id="KW-0808">Transferase</keyword>
<dbReference type="EMBL" id="VIFY01000081">
    <property type="protein sequence ID" value="TQB71456.1"/>
    <property type="molecule type" value="Genomic_DNA"/>
</dbReference>
<dbReference type="InterPro" id="IPR050587">
    <property type="entry name" value="GNT1/Glycosyltrans_8"/>
</dbReference>
<evidence type="ECO:0000256" key="6">
    <source>
        <dbReference type="ARBA" id="ARBA00023056"/>
    </source>
</evidence>
<evidence type="ECO:0000256" key="12">
    <source>
        <dbReference type="ARBA" id="ARBA00052293"/>
    </source>
</evidence>
<evidence type="ECO:0000256" key="2">
    <source>
        <dbReference type="ARBA" id="ARBA00004496"/>
    </source>
</evidence>
<keyword evidence="5" id="KW-0479">Metal-binding</keyword>
<dbReference type="InterPro" id="IPR002495">
    <property type="entry name" value="Glyco_trans_8"/>
</dbReference>
<feature type="compositionally biased region" description="Polar residues" evidence="14">
    <location>
        <begin position="632"/>
        <end position="645"/>
    </location>
</feature>
<keyword evidence="6" id="KW-0320">Glycogen biosynthesis</keyword>
<evidence type="ECO:0000256" key="9">
    <source>
        <dbReference type="ARBA" id="ARBA00038162"/>
    </source>
</evidence>
<dbReference type="InterPro" id="IPR029044">
    <property type="entry name" value="Nucleotide-diphossugar_trans"/>
</dbReference>
<dbReference type="PANTHER" id="PTHR11183">
    <property type="entry name" value="GLYCOGENIN SUBFAMILY MEMBER"/>
    <property type="match status" value="1"/>
</dbReference>
<feature type="compositionally biased region" description="Polar residues" evidence="14">
    <location>
        <begin position="573"/>
        <end position="602"/>
    </location>
</feature>
<feature type="region of interest" description="Disordered" evidence="14">
    <location>
        <begin position="252"/>
        <end position="296"/>
    </location>
</feature>
<proteinExistence type="inferred from homology"/>
<feature type="region of interest" description="Disordered" evidence="14">
    <location>
        <begin position="755"/>
        <end position="776"/>
    </location>
</feature>
<comment type="catalytic activity">
    <reaction evidence="11">
        <text>[1,4-alpha-D-glucosyl](n)-L-tyrosyl-[glycogenin] + UDP-alpha-D-glucose = [1,4-alpha-D-glucosyl](n+1)-L-tyrosyl-[glycogenin] + UDP + H(+)</text>
        <dbReference type="Rhea" id="RHEA:56560"/>
        <dbReference type="Rhea" id="RHEA-COMP:14606"/>
        <dbReference type="Rhea" id="RHEA-COMP:14607"/>
        <dbReference type="ChEBI" id="CHEBI:15378"/>
        <dbReference type="ChEBI" id="CHEBI:58223"/>
        <dbReference type="ChEBI" id="CHEBI:58885"/>
        <dbReference type="ChEBI" id="CHEBI:140574"/>
        <dbReference type="EC" id="2.4.1.186"/>
    </reaction>
</comment>
<organism evidence="15 16">
    <name type="scientific">Monascus purpureus</name>
    <name type="common">Red mold</name>
    <name type="synonym">Monascus anka</name>
    <dbReference type="NCBI Taxonomy" id="5098"/>
    <lineage>
        <taxon>Eukaryota</taxon>
        <taxon>Fungi</taxon>
        <taxon>Dikarya</taxon>
        <taxon>Ascomycota</taxon>
        <taxon>Pezizomycotina</taxon>
        <taxon>Eurotiomycetes</taxon>
        <taxon>Eurotiomycetidae</taxon>
        <taxon>Eurotiales</taxon>
        <taxon>Aspergillaceae</taxon>
        <taxon>Monascus</taxon>
    </lineage>
</organism>
<evidence type="ECO:0000256" key="4">
    <source>
        <dbReference type="ARBA" id="ARBA00022679"/>
    </source>
</evidence>
<reference evidence="15 16" key="1">
    <citation type="submission" date="2019-06" db="EMBL/GenBank/DDBJ databases">
        <title>Wine fermentation using esterase from Monascus purpureus.</title>
        <authorList>
            <person name="Geng C."/>
            <person name="Zhang Y."/>
        </authorList>
    </citation>
    <scope>NUCLEOTIDE SEQUENCE [LARGE SCALE GENOMIC DNA]</scope>
    <source>
        <strain evidence="15">HQ1</strain>
    </source>
</reference>
<dbReference type="Proteomes" id="UP000319663">
    <property type="component" value="Unassembled WGS sequence"/>
</dbReference>
<comment type="function">
    <text evidence="13">Self-glucosylating initiator of glycogen synthesis. It catalyzes the formation of a short alpha (1,4)-glucosyl chain covalently attached via a glucose 1-O-tyrosyl linkage to internal tyrosine residues and these chains act as primers for the elongation reaction catalyzed by glycogen synthase.</text>
</comment>
<feature type="region of interest" description="Disordered" evidence="14">
    <location>
        <begin position="462"/>
        <end position="602"/>
    </location>
</feature>
<dbReference type="GO" id="GO:0046872">
    <property type="term" value="F:metal ion binding"/>
    <property type="evidence" value="ECO:0007669"/>
    <property type="project" value="UniProtKB-KW"/>
</dbReference>
<evidence type="ECO:0000256" key="11">
    <source>
        <dbReference type="ARBA" id="ARBA00050886"/>
    </source>
</evidence>
<feature type="compositionally biased region" description="Polar residues" evidence="14">
    <location>
        <begin position="252"/>
        <end position="266"/>
    </location>
</feature>
<comment type="cofactor">
    <cofactor evidence="1">
        <name>Mn(2+)</name>
        <dbReference type="ChEBI" id="CHEBI:29035"/>
    </cofactor>
</comment>
<evidence type="ECO:0000313" key="16">
    <source>
        <dbReference type="Proteomes" id="UP000319663"/>
    </source>
</evidence>
<feature type="region of interest" description="Disordered" evidence="14">
    <location>
        <begin position="622"/>
        <end position="721"/>
    </location>
</feature>
<evidence type="ECO:0000256" key="5">
    <source>
        <dbReference type="ARBA" id="ARBA00022723"/>
    </source>
</evidence>
<gene>
    <name evidence="15" type="primary">GLG2</name>
    <name evidence="15" type="ORF">MPDQ_007583</name>
</gene>
<dbReference type="GO" id="GO:0005978">
    <property type="term" value="P:glycogen biosynthetic process"/>
    <property type="evidence" value="ECO:0007669"/>
    <property type="project" value="UniProtKB-KW"/>
</dbReference>
<keyword evidence="7" id="KW-0325">Glycoprotein</keyword>
<accession>A0A507QS35</accession>
<keyword evidence="16" id="KW-1185">Reference proteome</keyword>
<name>A0A507QS35_MONPU</name>
<comment type="similarity">
    <text evidence="9">Belongs to the glycosyltransferase 8 family. Glycogenin subfamily.</text>
</comment>
<dbReference type="GO" id="GO:0005737">
    <property type="term" value="C:cytoplasm"/>
    <property type="evidence" value="ECO:0007669"/>
    <property type="project" value="UniProtKB-SubCell"/>
</dbReference>
<dbReference type="STRING" id="5098.A0A507QS35"/>
<evidence type="ECO:0000256" key="7">
    <source>
        <dbReference type="ARBA" id="ARBA00023180"/>
    </source>
</evidence>
<evidence type="ECO:0000256" key="14">
    <source>
        <dbReference type="SAM" id="MobiDB-lite"/>
    </source>
</evidence>
<dbReference type="SUPFAM" id="SSF53448">
    <property type="entry name" value="Nucleotide-diphospho-sugar transferases"/>
    <property type="match status" value="1"/>
</dbReference>
<dbReference type="AlphaFoldDB" id="A0A507QS35"/>
<evidence type="ECO:0000256" key="8">
    <source>
        <dbReference type="ARBA" id="ARBA00023211"/>
    </source>
</evidence>
<feature type="compositionally biased region" description="Basic and acidic residues" evidence="14">
    <location>
        <begin position="646"/>
        <end position="666"/>
    </location>
</feature>
<dbReference type="Gene3D" id="3.90.550.10">
    <property type="entry name" value="Spore Coat Polysaccharide Biosynthesis Protein SpsA, Chain A"/>
    <property type="match status" value="1"/>
</dbReference>
<dbReference type="EC" id="2.4.1.186" evidence="10"/>